<dbReference type="RefSeq" id="WP_014669320.1">
    <property type="nucleotide sequence ID" value="NZ_KQ948371.1"/>
</dbReference>
<evidence type="ECO:0000256" key="1">
    <source>
        <dbReference type="SAM" id="MobiDB-lite"/>
    </source>
</evidence>
<dbReference type="AlphaFoldDB" id="A0A101PTG5"/>
<keyword evidence="3" id="KW-1185">Reference proteome</keyword>
<reference evidence="2 3" key="1">
    <citation type="submission" date="2015-10" db="EMBL/GenBank/DDBJ databases">
        <title>Draft genome sequence of Streptomyces corchorusii DSM 40340, type strain for the species Streptomyces corchorusii.</title>
        <authorList>
            <person name="Ruckert C."/>
            <person name="Winkler A."/>
            <person name="Kalinowski J."/>
            <person name="Kampfer P."/>
            <person name="Glaeser S."/>
        </authorList>
    </citation>
    <scope>NUCLEOTIDE SEQUENCE [LARGE SCALE GENOMIC DNA]</scope>
    <source>
        <strain evidence="2 3">DSM 40340</strain>
    </source>
</reference>
<sequence>MARLNLAHLTLTAAQNIQTADEVRRDPAVVKAAKQFAEDSAQALRSGGELVREARASWRRHSPLTKGTATGE</sequence>
<comment type="caution">
    <text evidence="2">The sequence shown here is derived from an EMBL/GenBank/DDBJ whole genome shotgun (WGS) entry which is preliminary data.</text>
</comment>
<gene>
    <name evidence="2" type="ORF">AQJ11_38425</name>
</gene>
<protein>
    <submittedName>
        <fullName evidence="2">Uncharacterized protein</fullName>
    </submittedName>
</protein>
<feature type="region of interest" description="Disordered" evidence="1">
    <location>
        <begin position="53"/>
        <end position="72"/>
    </location>
</feature>
<name>A0A101PTG5_STRCK</name>
<dbReference type="EMBL" id="LMWP01000050">
    <property type="protein sequence ID" value="KUN17148.1"/>
    <property type="molecule type" value="Genomic_DNA"/>
</dbReference>
<accession>A0A101PTG5</accession>
<evidence type="ECO:0000313" key="2">
    <source>
        <dbReference type="EMBL" id="KUN17148.1"/>
    </source>
</evidence>
<dbReference type="Proteomes" id="UP000053398">
    <property type="component" value="Unassembled WGS sequence"/>
</dbReference>
<proteinExistence type="predicted"/>
<organism evidence="2 3">
    <name type="scientific">Streptomyces corchorusii</name>
    <name type="common">Streptomyces chibaensis</name>
    <dbReference type="NCBI Taxonomy" id="1903"/>
    <lineage>
        <taxon>Bacteria</taxon>
        <taxon>Bacillati</taxon>
        <taxon>Actinomycetota</taxon>
        <taxon>Actinomycetes</taxon>
        <taxon>Kitasatosporales</taxon>
        <taxon>Streptomycetaceae</taxon>
        <taxon>Streptomyces</taxon>
    </lineage>
</organism>
<evidence type="ECO:0000313" key="3">
    <source>
        <dbReference type="Proteomes" id="UP000053398"/>
    </source>
</evidence>